<reference evidence="12 13" key="1">
    <citation type="journal article" date="2009" name="Genome Res.">
        <title>Comparative genomics of protoploid Saccharomycetaceae.</title>
        <authorList>
            <consortium name="The Genolevures Consortium"/>
            <person name="Souciet J.-L."/>
            <person name="Dujon B."/>
            <person name="Gaillardin C."/>
            <person name="Johnston M."/>
            <person name="Baret P.V."/>
            <person name="Cliften P."/>
            <person name="Sherman D.J."/>
            <person name="Weissenbach J."/>
            <person name="Westhof E."/>
            <person name="Wincker P."/>
            <person name="Jubin C."/>
            <person name="Poulain J."/>
            <person name="Barbe V."/>
            <person name="Segurens B."/>
            <person name="Artiguenave F."/>
            <person name="Anthouard V."/>
            <person name="Vacherie B."/>
            <person name="Val M.-E."/>
            <person name="Fulton R.S."/>
            <person name="Minx P."/>
            <person name="Wilson R."/>
            <person name="Durrens P."/>
            <person name="Jean G."/>
            <person name="Marck C."/>
            <person name="Martin T."/>
            <person name="Nikolski M."/>
            <person name="Rolland T."/>
            <person name="Seret M.-L."/>
            <person name="Casaregola S."/>
            <person name="Despons L."/>
            <person name="Fairhead C."/>
            <person name="Fischer G."/>
            <person name="Lafontaine I."/>
            <person name="Leh V."/>
            <person name="Lemaire M."/>
            <person name="de Montigny J."/>
            <person name="Neuveglise C."/>
            <person name="Thierry A."/>
            <person name="Blanc-Lenfle I."/>
            <person name="Bleykasten C."/>
            <person name="Diffels J."/>
            <person name="Fritsch E."/>
            <person name="Frangeul L."/>
            <person name="Goeffon A."/>
            <person name="Jauniaux N."/>
            <person name="Kachouri-Lafond R."/>
            <person name="Payen C."/>
            <person name="Potier S."/>
            <person name="Pribylova L."/>
            <person name="Ozanne C."/>
            <person name="Richard G.-F."/>
            <person name="Sacerdot C."/>
            <person name="Straub M.-L."/>
            <person name="Talla E."/>
        </authorList>
    </citation>
    <scope>NUCLEOTIDE SEQUENCE [LARGE SCALE GENOMIC DNA]</scope>
    <source>
        <strain evidence="13">ATCC 56472 / CBS 6340 / NRRL Y-8284</strain>
    </source>
</reference>
<feature type="transmembrane region" description="Helical" evidence="11">
    <location>
        <begin position="51"/>
        <end position="69"/>
    </location>
</feature>
<dbReference type="AlphaFoldDB" id="C5DC87"/>
<dbReference type="PANTHER" id="PTHR31834:SF11">
    <property type="entry name" value="GLYCOSYLTRANSFERASE HOC1-RELATED"/>
    <property type="match status" value="1"/>
</dbReference>
<keyword evidence="10" id="KW-0175">Coiled coil</keyword>
<dbReference type="InterPro" id="IPR039367">
    <property type="entry name" value="Och1-like"/>
</dbReference>
<keyword evidence="5 11" id="KW-0812">Transmembrane</keyword>
<dbReference type="OMA" id="WIPENVS"/>
<accession>C5DC87</accession>
<dbReference type="SUPFAM" id="SSF53448">
    <property type="entry name" value="Nucleotide-diphospho-sugar transferases"/>
    <property type="match status" value="1"/>
</dbReference>
<dbReference type="Proteomes" id="UP000002036">
    <property type="component" value="Chromosome B"/>
</dbReference>
<feature type="coiled-coil region" evidence="10">
    <location>
        <begin position="109"/>
        <end position="143"/>
    </location>
</feature>
<dbReference type="InterPro" id="IPR029044">
    <property type="entry name" value="Nucleotide-diphossugar_trans"/>
</dbReference>
<dbReference type="EMBL" id="CU928166">
    <property type="protein sequence ID" value="CAR21398.1"/>
    <property type="molecule type" value="Genomic_DNA"/>
</dbReference>
<dbReference type="HOGENOM" id="CLU_022381_5_0_1"/>
<evidence type="ECO:0000256" key="3">
    <source>
        <dbReference type="ARBA" id="ARBA00022676"/>
    </source>
</evidence>
<keyword evidence="9 11" id="KW-0472">Membrane</keyword>
<evidence type="ECO:0000256" key="1">
    <source>
        <dbReference type="ARBA" id="ARBA00004323"/>
    </source>
</evidence>
<keyword evidence="6" id="KW-0735">Signal-anchor</keyword>
<dbReference type="FunCoup" id="C5DC87">
    <property type="interactions" value="121"/>
</dbReference>
<keyword evidence="13" id="KW-1185">Reference proteome</keyword>
<keyword evidence="8" id="KW-0333">Golgi apparatus</keyword>
<evidence type="ECO:0000313" key="12">
    <source>
        <dbReference type="EMBL" id="CAR21398.1"/>
    </source>
</evidence>
<organism evidence="12 13">
    <name type="scientific">Lachancea thermotolerans (strain ATCC 56472 / CBS 6340 / NRRL Y-8284)</name>
    <name type="common">Yeast</name>
    <name type="synonym">Kluyveromyces thermotolerans</name>
    <dbReference type="NCBI Taxonomy" id="559295"/>
    <lineage>
        <taxon>Eukaryota</taxon>
        <taxon>Fungi</taxon>
        <taxon>Dikarya</taxon>
        <taxon>Ascomycota</taxon>
        <taxon>Saccharomycotina</taxon>
        <taxon>Saccharomycetes</taxon>
        <taxon>Saccharomycetales</taxon>
        <taxon>Saccharomycetaceae</taxon>
        <taxon>Lachancea</taxon>
    </lineage>
</organism>
<dbReference type="eggNOG" id="ENOG502QW2I">
    <property type="taxonomic scope" value="Eukaryota"/>
</dbReference>
<dbReference type="GeneID" id="8291090"/>
<proteinExistence type="inferred from homology"/>
<name>C5DC87_LACTC</name>
<dbReference type="GO" id="GO:0000136">
    <property type="term" value="C:mannan polymerase complex"/>
    <property type="evidence" value="ECO:0007669"/>
    <property type="project" value="TreeGrafter"/>
</dbReference>
<dbReference type="GO" id="GO:0000009">
    <property type="term" value="F:alpha-1,6-mannosyltransferase activity"/>
    <property type="evidence" value="ECO:0007669"/>
    <property type="project" value="InterPro"/>
</dbReference>
<comment type="subcellular location">
    <subcellularLocation>
        <location evidence="1">Golgi apparatus membrane</location>
        <topology evidence="1">Single-pass type II membrane protein</topology>
    </subcellularLocation>
</comment>
<evidence type="ECO:0000256" key="9">
    <source>
        <dbReference type="ARBA" id="ARBA00023136"/>
    </source>
</evidence>
<dbReference type="FunFam" id="3.90.550.20:FF:000002">
    <property type="entry name" value="Initiation-specific alpha-1,6-mannosyltransferase"/>
    <property type="match status" value="1"/>
</dbReference>
<dbReference type="RefSeq" id="XP_002551836.1">
    <property type="nucleotide sequence ID" value="XM_002551790.1"/>
</dbReference>
<dbReference type="GO" id="GO:0006487">
    <property type="term" value="P:protein N-linked glycosylation"/>
    <property type="evidence" value="ECO:0007669"/>
    <property type="project" value="TreeGrafter"/>
</dbReference>
<keyword evidence="7 11" id="KW-1133">Transmembrane helix</keyword>
<dbReference type="KEGG" id="lth:KLTH0B01034g"/>
<keyword evidence="3" id="KW-0328">Glycosyltransferase</keyword>
<dbReference type="OrthoDB" id="411251at2759"/>
<keyword evidence="4" id="KW-0808">Transferase</keyword>
<dbReference type="Gene3D" id="3.90.550.20">
    <property type="match status" value="1"/>
</dbReference>
<evidence type="ECO:0000313" key="13">
    <source>
        <dbReference type="Proteomes" id="UP000002036"/>
    </source>
</evidence>
<evidence type="ECO:0000256" key="6">
    <source>
        <dbReference type="ARBA" id="ARBA00022968"/>
    </source>
</evidence>
<dbReference type="InParanoid" id="C5DC87"/>
<comment type="similarity">
    <text evidence="2">Belongs to the glycosyltransferase 32 family.</text>
</comment>
<dbReference type="STRING" id="559295.C5DC87"/>
<protein>
    <submittedName>
        <fullName evidence="12">KLTH0B01034p</fullName>
    </submittedName>
</protein>
<evidence type="ECO:0000256" key="4">
    <source>
        <dbReference type="ARBA" id="ARBA00022679"/>
    </source>
</evidence>
<evidence type="ECO:0000256" key="10">
    <source>
        <dbReference type="SAM" id="Coils"/>
    </source>
</evidence>
<evidence type="ECO:0000256" key="7">
    <source>
        <dbReference type="ARBA" id="ARBA00022989"/>
    </source>
</evidence>
<evidence type="ECO:0000256" key="5">
    <source>
        <dbReference type="ARBA" id="ARBA00022692"/>
    </source>
</evidence>
<dbReference type="Pfam" id="PF04488">
    <property type="entry name" value="Gly_transf_sug"/>
    <property type="match status" value="1"/>
</dbReference>
<sequence>MRLYHIFRFTLRNNSSNHLDADQSFNSTIKIFPTQRSANMPKSRRPTWKRYVVWAVLLTIALALVGRFVSNRTATDVQAILQGLPKDIAPGADAASAQKQDVNMVELFEKLSQDLLAKQEDQIKKFEKERKILEKKIQDLKQPATHATLREKLAHMFEYGTSKKFPAFIWQTWPYSDLDDRMDPTLQSFERRWGDKNPGFVHEIINDDTASALIHYMYASIPEVIEAYDALPSVYLKADFFKYLILFARGGVYADIDTDPLQPVPNWIPENVSPREIGLIIGIENDANSPDWRSNYVRRLQFGNWIMQAKPGHPVMREIVAKVTEETLKRRADGELRMNLRNDLNIMSWTGSGIWTDVVFTYFNDYVQSGILSKITWKEFHNLGVPKLVGDVLVFPQFSFDAPEKEEDGNKALQFCRHTGLKSWKAAPKVAGDN</sequence>
<dbReference type="InterPro" id="IPR007577">
    <property type="entry name" value="GlycoTrfase_DXD_sugar-bd_CS"/>
</dbReference>
<evidence type="ECO:0000256" key="2">
    <source>
        <dbReference type="ARBA" id="ARBA00009003"/>
    </source>
</evidence>
<dbReference type="PANTHER" id="PTHR31834">
    <property type="entry name" value="INITIATION-SPECIFIC ALPHA-1,6-MANNOSYLTRANSFERASE"/>
    <property type="match status" value="1"/>
</dbReference>
<evidence type="ECO:0000256" key="11">
    <source>
        <dbReference type="SAM" id="Phobius"/>
    </source>
</evidence>
<evidence type="ECO:0000256" key="8">
    <source>
        <dbReference type="ARBA" id="ARBA00023034"/>
    </source>
</evidence>
<gene>
    <name evidence="12" type="ordered locus">KLTH0B01034g</name>
</gene>